<sequence>MPRKRAHLTLGEKNELRRHGQSHPNLTRNQLAEWALAKYGKLPSASTVSSIMTTEAVPTPLNPNAKRAQLGKFPAMEAELFQAIAARAVSLGVGVKELVQGHDPMLDDTAIWESANRILRRTRNDGSCVQPTWARSFKRRHGLLPDQVVAVPVAPAGTATTEGHASTPSGRIRFKSSDDILLLIATKPWQVKCALDGWAEVASQLRRVVGFQLALSITAAACRDRTKLLSTHALTRNFDALRKPGGEEEFKEKLSLINRVLSLQGHPEAIEDARRESIRKMEGLLSFLQSEDYFVCVVCKLVSRVRYEQRHECIRLVT</sequence>
<comment type="caution">
    <text evidence="2">The sequence shown here is derived from an EMBL/GenBank/DDBJ whole genome shotgun (WGS) entry which is preliminary data.</text>
</comment>
<dbReference type="InterPro" id="IPR041188">
    <property type="entry name" value="HTH_ABP1_N"/>
</dbReference>
<dbReference type="Proteomes" id="UP000429607">
    <property type="component" value="Unassembled WGS sequence"/>
</dbReference>
<evidence type="ECO:0000313" key="3">
    <source>
        <dbReference type="Proteomes" id="UP000429607"/>
    </source>
</evidence>
<accession>A0A6A3GJW2</accession>
<dbReference type="PANTHER" id="PTHR37558:SF1">
    <property type="entry name" value="HTH CENPB-TYPE DOMAIN-CONTAINING PROTEIN"/>
    <property type="match status" value="1"/>
</dbReference>
<name>A0A6A3GJW2_9STRA</name>
<reference evidence="2 3" key="1">
    <citation type="submission" date="2018-09" db="EMBL/GenBank/DDBJ databases">
        <title>Genomic investigation of the strawberry pathogen Phytophthora fragariae indicates pathogenicity is determined by transcriptional variation in three key races.</title>
        <authorList>
            <person name="Adams T.M."/>
            <person name="Armitage A.D."/>
            <person name="Sobczyk M.K."/>
            <person name="Bates H.J."/>
            <person name="Dunwell J.M."/>
            <person name="Nellist C.F."/>
            <person name="Harrison R.J."/>
        </authorList>
    </citation>
    <scope>NUCLEOTIDE SEQUENCE [LARGE SCALE GENOMIC DNA]</scope>
    <source>
        <strain evidence="2 3">SCRP249</strain>
    </source>
</reference>
<evidence type="ECO:0000259" key="1">
    <source>
        <dbReference type="Pfam" id="PF18107"/>
    </source>
</evidence>
<dbReference type="PANTHER" id="PTHR37558">
    <property type="entry name" value="HTH CENPB-TYPE DOMAIN-CONTAINING PROTEIN"/>
    <property type="match status" value="1"/>
</dbReference>
<dbReference type="Gene3D" id="1.10.10.60">
    <property type="entry name" value="Homeodomain-like"/>
    <property type="match status" value="1"/>
</dbReference>
<gene>
    <name evidence="2" type="ORF">PR001_g31285</name>
</gene>
<dbReference type="Pfam" id="PF18107">
    <property type="entry name" value="HTH_ABP1_N"/>
    <property type="match status" value="1"/>
</dbReference>
<dbReference type="InterPro" id="IPR009057">
    <property type="entry name" value="Homeodomain-like_sf"/>
</dbReference>
<evidence type="ECO:0000313" key="2">
    <source>
        <dbReference type="EMBL" id="KAE8957683.1"/>
    </source>
</evidence>
<organism evidence="2 3">
    <name type="scientific">Phytophthora rubi</name>
    <dbReference type="NCBI Taxonomy" id="129364"/>
    <lineage>
        <taxon>Eukaryota</taxon>
        <taxon>Sar</taxon>
        <taxon>Stramenopiles</taxon>
        <taxon>Oomycota</taxon>
        <taxon>Peronosporomycetes</taxon>
        <taxon>Peronosporales</taxon>
        <taxon>Peronosporaceae</taxon>
        <taxon>Phytophthora</taxon>
    </lineage>
</organism>
<dbReference type="AlphaFoldDB" id="A0A6A3GJW2"/>
<dbReference type="SUPFAM" id="SSF46689">
    <property type="entry name" value="Homeodomain-like"/>
    <property type="match status" value="1"/>
</dbReference>
<protein>
    <recommendedName>
        <fullName evidence="1">ARS-binding protein 1 N-terminal domain-containing protein</fullName>
    </recommendedName>
</protein>
<proteinExistence type="predicted"/>
<feature type="domain" description="ARS-binding protein 1 N-terminal" evidence="1">
    <location>
        <begin position="4"/>
        <end position="52"/>
    </location>
</feature>
<dbReference type="EMBL" id="QXFV01007923">
    <property type="protein sequence ID" value="KAE8957683.1"/>
    <property type="molecule type" value="Genomic_DNA"/>
</dbReference>